<dbReference type="GO" id="GO:0008703">
    <property type="term" value="F:5-amino-6-(5-phosphoribosylamino)uracil reductase activity"/>
    <property type="evidence" value="ECO:0007669"/>
    <property type="project" value="InterPro"/>
</dbReference>
<accession>A0A0W0VVX8</accession>
<keyword evidence="2" id="KW-0489">Methyltransferase</keyword>
<dbReference type="OrthoDB" id="9782335at2"/>
<dbReference type="InterPro" id="IPR024072">
    <property type="entry name" value="DHFR-like_dom_sf"/>
</dbReference>
<evidence type="ECO:0000259" key="1">
    <source>
        <dbReference type="Pfam" id="PF01872"/>
    </source>
</evidence>
<feature type="domain" description="Bacterial bifunctional deaminase-reductase C-terminal" evidence="1">
    <location>
        <begin position="7"/>
        <end position="168"/>
    </location>
</feature>
<dbReference type="PANTHER" id="PTHR38011">
    <property type="entry name" value="DIHYDROFOLATE REDUCTASE FAMILY PROTEIN (AFU_ORTHOLOGUE AFUA_8G06820)"/>
    <property type="match status" value="1"/>
</dbReference>
<proteinExistence type="predicted"/>
<keyword evidence="2" id="KW-0808">Transferase</keyword>
<dbReference type="GO" id="GO:0032259">
    <property type="term" value="P:methylation"/>
    <property type="evidence" value="ECO:0007669"/>
    <property type="project" value="UniProtKB-KW"/>
</dbReference>
<dbReference type="GO" id="GO:0008168">
    <property type="term" value="F:methyltransferase activity"/>
    <property type="evidence" value="ECO:0007669"/>
    <property type="project" value="UniProtKB-KW"/>
</dbReference>
<dbReference type="GO" id="GO:0009231">
    <property type="term" value="P:riboflavin biosynthetic process"/>
    <property type="evidence" value="ECO:0007669"/>
    <property type="project" value="InterPro"/>
</dbReference>
<sequence>MSIKCSVFIATSVDGFIAREDGTIDWLMKANELAPEGEDGGYRDFIRGVNAIIMGRHSFDMVKTFKPWPYALPVIVLTRQKLDIPDALKDKVECSSEDPAALKNRLAAQGMKQLYIDGGITIQRFLNAGCLDELIITLIPILLGKGRRLFGELNQDIPLHLINSRILGGGFTQIHYQILCNKLQRD</sequence>
<evidence type="ECO:0000313" key="3">
    <source>
        <dbReference type="Proteomes" id="UP000054908"/>
    </source>
</evidence>
<protein>
    <submittedName>
        <fullName evidence="2">Dihydrofolate reductase and methyltransferase</fullName>
    </submittedName>
</protein>
<dbReference type="Pfam" id="PF01872">
    <property type="entry name" value="RibD_C"/>
    <property type="match status" value="1"/>
</dbReference>
<dbReference type="Proteomes" id="UP000054908">
    <property type="component" value="Unassembled WGS sequence"/>
</dbReference>
<dbReference type="RefSeq" id="WP_058453576.1">
    <property type="nucleotide sequence ID" value="NZ_CAAAIB010000001.1"/>
</dbReference>
<dbReference type="PATRIC" id="fig|466.6.peg.3108"/>
<dbReference type="InterPro" id="IPR050765">
    <property type="entry name" value="Riboflavin_Biosynth_HTPR"/>
</dbReference>
<reference evidence="2 3" key="1">
    <citation type="submission" date="2015-11" db="EMBL/GenBank/DDBJ databases">
        <title>Genomic analysis of 38 Legionella species identifies large and diverse effector repertoires.</title>
        <authorList>
            <person name="Burstein D."/>
            <person name="Amaro F."/>
            <person name="Zusman T."/>
            <person name="Lifshitz Z."/>
            <person name="Cohen O."/>
            <person name="Gilbert J.A."/>
            <person name="Pupko T."/>
            <person name="Shuman H.A."/>
            <person name="Segal G."/>
        </authorList>
    </citation>
    <scope>NUCLEOTIDE SEQUENCE [LARGE SCALE GENOMIC DNA]</scope>
    <source>
        <strain evidence="2 3">PX-1-G2-E2</strain>
    </source>
</reference>
<comment type="caution">
    <text evidence="2">The sequence shown here is derived from an EMBL/GenBank/DDBJ whole genome shotgun (WGS) entry which is preliminary data.</text>
</comment>
<dbReference type="Gene3D" id="3.40.430.10">
    <property type="entry name" value="Dihydrofolate Reductase, subunit A"/>
    <property type="match status" value="1"/>
</dbReference>
<name>A0A0W0VVX8_9GAMM</name>
<organism evidence="2 3">
    <name type="scientific">Legionella maceachernii</name>
    <dbReference type="NCBI Taxonomy" id="466"/>
    <lineage>
        <taxon>Bacteria</taxon>
        <taxon>Pseudomonadati</taxon>
        <taxon>Pseudomonadota</taxon>
        <taxon>Gammaproteobacteria</taxon>
        <taxon>Legionellales</taxon>
        <taxon>Legionellaceae</taxon>
        <taxon>Legionella</taxon>
    </lineage>
</organism>
<dbReference type="EMBL" id="LNYL01000051">
    <property type="protein sequence ID" value="KTD24025.1"/>
    <property type="molecule type" value="Genomic_DNA"/>
</dbReference>
<dbReference type="InterPro" id="IPR002734">
    <property type="entry name" value="RibDG_C"/>
</dbReference>
<keyword evidence="3" id="KW-1185">Reference proteome</keyword>
<dbReference type="STRING" id="466.Lmac_2898"/>
<dbReference type="SUPFAM" id="SSF53597">
    <property type="entry name" value="Dihydrofolate reductase-like"/>
    <property type="match status" value="1"/>
</dbReference>
<gene>
    <name evidence="2" type="ORF">Lmac_2898</name>
</gene>
<dbReference type="PANTHER" id="PTHR38011:SF11">
    <property type="entry name" value="2,5-DIAMINO-6-RIBOSYLAMINO-4(3H)-PYRIMIDINONE 5'-PHOSPHATE REDUCTASE"/>
    <property type="match status" value="1"/>
</dbReference>
<dbReference type="AlphaFoldDB" id="A0A0W0VVX8"/>
<evidence type="ECO:0000313" key="2">
    <source>
        <dbReference type="EMBL" id="KTD24025.1"/>
    </source>
</evidence>